<feature type="domain" description="Glycosyl hydrolases family 2 sugar binding" evidence="10">
    <location>
        <begin position="59"/>
        <end position="195"/>
    </location>
</feature>
<dbReference type="Pfam" id="PF00703">
    <property type="entry name" value="Glyco_hydro_2"/>
    <property type="match status" value="1"/>
</dbReference>
<dbReference type="PANTHER" id="PTHR46323">
    <property type="entry name" value="BETA-GALACTOSIDASE"/>
    <property type="match status" value="1"/>
</dbReference>
<proteinExistence type="inferred from homology"/>
<dbReference type="InterPro" id="IPR014718">
    <property type="entry name" value="GH-type_carb-bd"/>
</dbReference>
<dbReference type="InterPro" id="IPR050347">
    <property type="entry name" value="Bact_Beta-galactosidase"/>
</dbReference>
<dbReference type="Gene3D" id="2.70.98.10">
    <property type="match status" value="1"/>
</dbReference>
<dbReference type="GO" id="GO:0016787">
    <property type="term" value="F:hydrolase activity"/>
    <property type="evidence" value="ECO:0007669"/>
    <property type="project" value="UniProtKB-KW"/>
</dbReference>
<evidence type="ECO:0000256" key="2">
    <source>
        <dbReference type="ARBA" id="ARBA00007401"/>
    </source>
</evidence>
<feature type="domain" description="Beta galactosidase small chain/" evidence="11">
    <location>
        <begin position="754"/>
        <end position="860"/>
    </location>
</feature>
<dbReference type="RefSeq" id="WP_221030573.1">
    <property type="nucleotide sequence ID" value="NZ_CP139781.1"/>
</dbReference>
<organism evidence="12 13">
    <name type="scientific">Actomonas aquatica</name>
    <dbReference type="NCBI Taxonomy" id="2866162"/>
    <lineage>
        <taxon>Bacteria</taxon>
        <taxon>Pseudomonadati</taxon>
        <taxon>Verrucomicrobiota</taxon>
        <taxon>Opitutia</taxon>
        <taxon>Opitutales</taxon>
        <taxon>Opitutaceae</taxon>
        <taxon>Actomonas</taxon>
    </lineage>
</organism>
<feature type="domain" description="Glycoside hydrolase family 2 catalytic" evidence="9">
    <location>
        <begin position="306"/>
        <end position="422"/>
    </location>
</feature>
<dbReference type="InterPro" id="IPR017853">
    <property type="entry name" value="GH"/>
</dbReference>
<dbReference type="Proteomes" id="UP000738431">
    <property type="component" value="Chromosome"/>
</dbReference>
<comment type="catalytic activity">
    <reaction evidence="1">
        <text>Hydrolysis of terminal non-reducing beta-D-galactose residues in beta-D-galactosides.</text>
        <dbReference type="EC" id="3.2.1.23"/>
    </reaction>
</comment>
<dbReference type="PANTHER" id="PTHR46323:SF2">
    <property type="entry name" value="BETA-GALACTOSIDASE"/>
    <property type="match status" value="1"/>
</dbReference>
<dbReference type="InterPro" id="IPR006103">
    <property type="entry name" value="Glyco_hydro_2_cat"/>
</dbReference>
<dbReference type="Gene3D" id="2.60.40.10">
    <property type="entry name" value="Immunoglobulins"/>
    <property type="match status" value="1"/>
</dbReference>
<evidence type="ECO:0000256" key="1">
    <source>
        <dbReference type="ARBA" id="ARBA00001412"/>
    </source>
</evidence>
<dbReference type="SUPFAM" id="SSF49785">
    <property type="entry name" value="Galactose-binding domain-like"/>
    <property type="match status" value="1"/>
</dbReference>
<keyword evidence="7" id="KW-0732">Signal</keyword>
<reference evidence="12 13" key="1">
    <citation type="submission" date="2023-12" db="EMBL/GenBank/DDBJ databases">
        <title>Description of an unclassified Opitutus bacterium of Verrucomicrobiota.</title>
        <authorList>
            <person name="Zhang D.-F."/>
        </authorList>
    </citation>
    <scope>NUCLEOTIDE SEQUENCE [LARGE SCALE GENOMIC DNA]</scope>
    <source>
        <strain evidence="12 13">WL0086</strain>
    </source>
</reference>
<dbReference type="InterPro" id="IPR006104">
    <property type="entry name" value="Glyco_hydro_2_N"/>
</dbReference>
<gene>
    <name evidence="12" type="ORF">K1X11_018130</name>
</gene>
<evidence type="ECO:0000313" key="13">
    <source>
        <dbReference type="Proteomes" id="UP000738431"/>
    </source>
</evidence>
<dbReference type="InterPro" id="IPR008979">
    <property type="entry name" value="Galactose-bd-like_sf"/>
</dbReference>
<accession>A0ABZ1C5U9</accession>
<dbReference type="InterPro" id="IPR004199">
    <property type="entry name" value="B-gal_small/dom_5"/>
</dbReference>
<evidence type="ECO:0000256" key="5">
    <source>
        <dbReference type="ARBA" id="ARBA00023295"/>
    </source>
</evidence>
<keyword evidence="5" id="KW-0326">Glycosidase</keyword>
<feature type="chain" id="PRO_5046920943" description="beta-galactosidase" evidence="7">
    <location>
        <begin position="28"/>
        <end position="937"/>
    </location>
</feature>
<evidence type="ECO:0000256" key="4">
    <source>
        <dbReference type="ARBA" id="ARBA00022801"/>
    </source>
</evidence>
<dbReference type="InterPro" id="IPR011013">
    <property type="entry name" value="Gal_mutarotase_sf_dom"/>
</dbReference>
<keyword evidence="13" id="KW-1185">Reference proteome</keyword>
<dbReference type="PRINTS" id="PR00132">
    <property type="entry name" value="GLHYDRLASE2"/>
</dbReference>
<dbReference type="InterPro" id="IPR013783">
    <property type="entry name" value="Ig-like_fold"/>
</dbReference>
<evidence type="ECO:0000259" key="10">
    <source>
        <dbReference type="Pfam" id="PF02837"/>
    </source>
</evidence>
<feature type="signal peptide" evidence="7">
    <location>
        <begin position="1"/>
        <end position="27"/>
    </location>
</feature>
<dbReference type="InterPro" id="IPR036156">
    <property type="entry name" value="Beta-gal/glucu_dom_sf"/>
</dbReference>
<dbReference type="Pfam" id="PF02929">
    <property type="entry name" value="Bgal_small_N"/>
    <property type="match status" value="1"/>
</dbReference>
<evidence type="ECO:0000313" key="12">
    <source>
        <dbReference type="EMBL" id="WRQ86735.1"/>
    </source>
</evidence>
<evidence type="ECO:0000256" key="6">
    <source>
        <dbReference type="ARBA" id="ARBA00032230"/>
    </source>
</evidence>
<evidence type="ECO:0000259" key="9">
    <source>
        <dbReference type="Pfam" id="PF02836"/>
    </source>
</evidence>
<dbReference type="SUPFAM" id="SSF74650">
    <property type="entry name" value="Galactose mutarotase-like"/>
    <property type="match status" value="1"/>
</dbReference>
<sequence length="937" mass="104186">MPSLSRLVFTRAVALLLVCLGLAVETAAEPTQVQYLSGTGSDDTVEWEFRVNGGRRSGEWATIPVPSNWEMQGFGTYHYWRDWGSDAAEDSLGEYRHTFAVPADWAGRAVRLVFGGVMTDTRVRVNGHEVGPVHQGGFYEFGYDITAWLEFGADNTLEVDVQKFSANESVNVAEREADFWLFGGIFRPVWLEARPAEHIAHVAIAAEADGRFRAELELASAAHTADAVAVTLFDRATQAEVAQWEQVIQPGATNVSVAGAAEAITAWTAEAPHLYTARVALRRGAETLHTVEETFGFRTIEVRPKDGLYVNGSRVVLKGVNRHTAWPTSGRTTNATLSREDIRLMKEMNMNAVRMSHYPPDSHFLAAADEMGLYVIDELTGWQRAYDEEVGAKLVRELVRRDVNHPSIILWANGNEGGWNRALDDDFADYDPQARVVIHPWLNSNGINTAHYEAYDTGTNFFFHGDDIIMPTEFLHALYDGGGAAGLDDWWTRIWNHPLAGGGFLWVFADEGIVRDDQDGRIDVAGNRAPDGLVGPYREKEGSFYAVKEIWSPVYLPLAERDRLPVSFDGRLMVENRYDHTDLAAVQFDWKLRALDGGRELRDVATGEAPRLALAPRLRGWLDLGLPDDWADAEVLELAATGPDGREIYRWNWMLREPAELVADWVDVESSDAGASVTLSEGDGQWIAQTGDVRFVFDAANGRLIEAYKGGQRHPWSNGPIAIGAEARAKDVTGTVSDGRAVIRADYEGGMRFVEWTLEANGWLRLDYQVTPRSGQPTQRFVDYIGVSFDFAEDGVTGVDYLGKGPYRVWKNRRKGVEYGVWQKDYNDTATGASWVYPEFKGFHEDLYWATLHSERGGLTMVSATTDLYLGLFTPAEGPDPRTSHVEFPDGDLSFLHGITPIGTKFQTAAAHGPQGAPNLVHNYADGYRGTLYFRLE</sequence>
<dbReference type="SUPFAM" id="SSF51445">
    <property type="entry name" value="(Trans)glycosidases"/>
    <property type="match status" value="1"/>
</dbReference>
<dbReference type="InterPro" id="IPR006101">
    <property type="entry name" value="Glyco_hydro_2"/>
</dbReference>
<evidence type="ECO:0000256" key="7">
    <source>
        <dbReference type="SAM" id="SignalP"/>
    </source>
</evidence>
<dbReference type="Gene3D" id="3.20.20.80">
    <property type="entry name" value="Glycosidases"/>
    <property type="match status" value="1"/>
</dbReference>
<dbReference type="InterPro" id="IPR006102">
    <property type="entry name" value="Ig-like_GH2"/>
</dbReference>
<keyword evidence="4 12" id="KW-0378">Hydrolase</keyword>
<evidence type="ECO:0000256" key="3">
    <source>
        <dbReference type="ARBA" id="ARBA00012756"/>
    </source>
</evidence>
<dbReference type="Pfam" id="PF02837">
    <property type="entry name" value="Glyco_hydro_2_N"/>
    <property type="match status" value="1"/>
</dbReference>
<feature type="domain" description="Glycoside hydrolase family 2 immunoglobulin-like beta-sandwich" evidence="8">
    <location>
        <begin position="198"/>
        <end position="298"/>
    </location>
</feature>
<dbReference type="EC" id="3.2.1.23" evidence="3"/>
<name>A0ABZ1C5U9_9BACT</name>
<evidence type="ECO:0000259" key="8">
    <source>
        <dbReference type="Pfam" id="PF00703"/>
    </source>
</evidence>
<dbReference type="SUPFAM" id="SSF49303">
    <property type="entry name" value="beta-Galactosidase/glucuronidase domain"/>
    <property type="match status" value="1"/>
</dbReference>
<evidence type="ECO:0000259" key="11">
    <source>
        <dbReference type="Pfam" id="PF02929"/>
    </source>
</evidence>
<dbReference type="Pfam" id="PF02836">
    <property type="entry name" value="Glyco_hydro_2_C"/>
    <property type="match status" value="1"/>
</dbReference>
<dbReference type="EMBL" id="CP139781">
    <property type="protein sequence ID" value="WRQ86735.1"/>
    <property type="molecule type" value="Genomic_DNA"/>
</dbReference>
<protein>
    <recommendedName>
        <fullName evidence="3">beta-galactosidase</fullName>
        <ecNumber evidence="3">3.2.1.23</ecNumber>
    </recommendedName>
    <alternativeName>
        <fullName evidence="6">Lactase</fullName>
    </alternativeName>
</protein>
<comment type="similarity">
    <text evidence="2">Belongs to the glycosyl hydrolase 2 family.</text>
</comment>
<dbReference type="Gene3D" id="2.60.120.260">
    <property type="entry name" value="Galactose-binding domain-like"/>
    <property type="match status" value="1"/>
</dbReference>